<dbReference type="RefSeq" id="WP_178366447.1">
    <property type="nucleotide sequence ID" value="NZ_JACADJ010000022.1"/>
</dbReference>
<reference evidence="1 2" key="1">
    <citation type="submission" date="2020-06" db="EMBL/GenBank/DDBJ databases">
        <title>High-quality draft genome of sulfate reducer Desulfobacter latus type strain AcrS2 isolated from marine sediment.</title>
        <authorList>
            <person name="Hoppe M."/>
            <person name="Larsen C.K."/>
            <person name="Marshall I.P.G."/>
            <person name="Schramm A."/>
            <person name="Marietou A.G."/>
        </authorList>
    </citation>
    <scope>NUCLEOTIDE SEQUENCE [LARGE SCALE GENOMIC DNA]</scope>
    <source>
        <strain evidence="1 2">AcRS2</strain>
    </source>
</reference>
<name>A0A850SV10_9BACT</name>
<organism evidence="1 2">
    <name type="scientific">Desulfobacter latus</name>
    <dbReference type="NCBI Taxonomy" id="2292"/>
    <lineage>
        <taxon>Bacteria</taxon>
        <taxon>Pseudomonadati</taxon>
        <taxon>Thermodesulfobacteriota</taxon>
        <taxon>Desulfobacteria</taxon>
        <taxon>Desulfobacterales</taxon>
        <taxon>Desulfobacteraceae</taxon>
        <taxon>Desulfobacter</taxon>
    </lineage>
</organism>
<dbReference type="EMBL" id="JACADJ010000022">
    <property type="protein sequence ID" value="NWH04989.1"/>
    <property type="molecule type" value="Genomic_DNA"/>
</dbReference>
<comment type="caution">
    <text evidence="1">The sequence shown here is derived from an EMBL/GenBank/DDBJ whole genome shotgun (WGS) entry which is preliminary data.</text>
</comment>
<evidence type="ECO:0000313" key="1">
    <source>
        <dbReference type="EMBL" id="NWH04989.1"/>
    </source>
</evidence>
<accession>A0A850SV10</accession>
<dbReference type="Proteomes" id="UP000553343">
    <property type="component" value="Unassembled WGS sequence"/>
</dbReference>
<gene>
    <name evidence="1" type="ORF">HXW94_08335</name>
</gene>
<proteinExistence type="predicted"/>
<sequence length="84" mass="9484">MVRIQVNKPIETSSTEFNLGIRLHREDEGFNVILMAYSQSEVTLDEAWFKNHVLTEPENMAMVIDRIADQGGYIVEVGSVTVTV</sequence>
<protein>
    <submittedName>
        <fullName evidence="1">Uncharacterized protein</fullName>
    </submittedName>
</protein>
<dbReference type="AlphaFoldDB" id="A0A850SV10"/>
<evidence type="ECO:0000313" key="2">
    <source>
        <dbReference type="Proteomes" id="UP000553343"/>
    </source>
</evidence>
<keyword evidence="2" id="KW-1185">Reference proteome</keyword>